<accession>A0ABT3DUP9</accession>
<gene>
    <name evidence="1" type="ORF">NB700_001782</name>
</gene>
<proteinExistence type="predicted"/>
<comment type="caution">
    <text evidence="1">The sequence shown here is derived from an EMBL/GenBank/DDBJ whole genome shotgun (WGS) entry which is preliminary data.</text>
</comment>
<reference evidence="1 2" key="1">
    <citation type="submission" date="2022-06" db="EMBL/GenBank/DDBJ databases">
        <title>Dynamics of rice microbiomes reveals core vertical transmitted seed endophytes.</title>
        <authorList>
            <person name="Liao K."/>
            <person name="Zhang X."/>
        </authorList>
    </citation>
    <scope>NUCLEOTIDE SEQUENCE [LARGE SCALE GENOMIC DNA]</scope>
    <source>
        <strain evidence="1 2">YT10-10-1</strain>
    </source>
</reference>
<evidence type="ECO:0000313" key="1">
    <source>
        <dbReference type="EMBL" id="MCW0399226.1"/>
    </source>
</evidence>
<dbReference type="Proteomes" id="UP001320843">
    <property type="component" value="Unassembled WGS sequence"/>
</dbReference>
<name>A0ABT3DUP9_9XANT</name>
<organism evidence="1 2">
    <name type="scientific">Xanthomonas sacchari</name>
    <dbReference type="NCBI Taxonomy" id="56458"/>
    <lineage>
        <taxon>Bacteria</taxon>
        <taxon>Pseudomonadati</taxon>
        <taxon>Pseudomonadota</taxon>
        <taxon>Gammaproteobacteria</taxon>
        <taxon>Lysobacterales</taxon>
        <taxon>Lysobacteraceae</taxon>
        <taxon>Xanthomonas</taxon>
    </lineage>
</organism>
<protein>
    <submittedName>
        <fullName evidence="1">Uncharacterized protein</fullName>
    </submittedName>
</protein>
<sequence length="83" mass="9145">MNLTAHVTSRRNGVDIALFNRVAQRTQSVRHGHGRTVTDALCDALSQSTAFYVDENVEIALCVAALRNSQVELVIKEGMIYAQ</sequence>
<keyword evidence="2" id="KW-1185">Reference proteome</keyword>
<dbReference type="EMBL" id="JANFWR010000010">
    <property type="protein sequence ID" value="MCW0399226.1"/>
    <property type="molecule type" value="Genomic_DNA"/>
</dbReference>
<evidence type="ECO:0000313" key="2">
    <source>
        <dbReference type="Proteomes" id="UP001320843"/>
    </source>
</evidence>